<gene>
    <name evidence="4" type="ORF">NQU55_34685</name>
</gene>
<dbReference type="Gene3D" id="3.40.50.10810">
    <property type="entry name" value="Tandem AAA-ATPase domain"/>
    <property type="match status" value="1"/>
</dbReference>
<dbReference type="GO" id="GO:0016787">
    <property type="term" value="F:hydrolase activity"/>
    <property type="evidence" value="ECO:0007669"/>
    <property type="project" value="UniProtKB-KW"/>
</dbReference>
<evidence type="ECO:0000259" key="2">
    <source>
        <dbReference type="PROSITE" id="PS51192"/>
    </source>
</evidence>
<evidence type="ECO:0000259" key="3">
    <source>
        <dbReference type="PROSITE" id="PS51194"/>
    </source>
</evidence>
<accession>A0A9X2RSP5</accession>
<dbReference type="EMBL" id="JANIID010000057">
    <property type="protein sequence ID" value="MCQ8774871.1"/>
    <property type="molecule type" value="Genomic_DNA"/>
</dbReference>
<evidence type="ECO:0000313" key="5">
    <source>
        <dbReference type="Proteomes" id="UP001142374"/>
    </source>
</evidence>
<keyword evidence="4" id="KW-0547">Nucleotide-binding</keyword>
<dbReference type="GO" id="GO:0004386">
    <property type="term" value="F:helicase activity"/>
    <property type="evidence" value="ECO:0007669"/>
    <property type="project" value="UniProtKB-KW"/>
</dbReference>
<dbReference type="PROSITE" id="PS51194">
    <property type="entry name" value="HELICASE_CTER"/>
    <property type="match status" value="1"/>
</dbReference>
<dbReference type="RefSeq" id="WP_206329027.1">
    <property type="nucleotide sequence ID" value="NZ_JAATER010000031.1"/>
</dbReference>
<dbReference type="Gene3D" id="3.40.50.300">
    <property type="entry name" value="P-loop containing nucleotide triphosphate hydrolases"/>
    <property type="match status" value="1"/>
</dbReference>
<reference evidence="4" key="1">
    <citation type="submission" date="2022-06" db="EMBL/GenBank/DDBJ databases">
        <title>WGS of actinobacteria.</title>
        <authorList>
            <person name="Thawai C."/>
        </authorList>
    </citation>
    <scope>NUCLEOTIDE SEQUENCE</scope>
    <source>
        <strain evidence="4">AA8</strain>
    </source>
</reference>
<evidence type="ECO:0000256" key="1">
    <source>
        <dbReference type="ARBA" id="ARBA00022801"/>
    </source>
</evidence>
<dbReference type="InterPro" id="IPR049730">
    <property type="entry name" value="SNF2/RAD54-like_C"/>
</dbReference>
<dbReference type="AlphaFoldDB" id="A0A9X2RSP5"/>
<dbReference type="Proteomes" id="UP001142374">
    <property type="component" value="Unassembled WGS sequence"/>
</dbReference>
<sequence>MSSGFRVGHLVEFTGAPGIGRVGAVIGDALRVDFFESVAEPELESRTVPAADCRHVRLKPETRVFRRNPSTGEWQAGRVRDRIGGRYYIRFPNFDSDLPVPESQLRVRWDKPVRDPLQVLVSGGNESGYLYDTRLPMLHNLTAQRAASAGISAFLSSAVEIFPHQVNAALTVLSDPVQRYLLADEVGLGKTIEAGYVIRQTLIDNPQARVIVVAPDPLRRQWQAELRDKFFTEDFPARVTITSHDTPEKWENYHGSDLVVVDEAHLLVQDRDDTDEVYQALCRLAHSASKLLLLSATPVTSSYTTHLGLLHLLDRDMYRWSDREAFEHRYDRRAELADRVYSLNADFPMLLPSALDLIKEVLPADARFDDLSAQVLDLLDEDGDLREEAGEPTLTLRIAELRAHISETYRLHRRVIRHRRARVLRDDEDAVLAPYEVRGRAEPTPLTVTSSYDPAAESLLEWQTQTWGRLLDEDRGSARGEYARALCVLASRLGGASTDYIDALRWRVRRDEPAAQRAGLTLRERTYLADPPLSPHEAEILEKLELEITDSDSDAELNDLAATLRPALSGGGRIVVFCGPGTLATQLAQRLRTRFRTASVSEHSRGVGLKASEDAIKAWRECAARKTPVLVVDDSAEDGLNLQIADTVIHLRLPWSPNQLEQRLGRVDRYRGVESLSQSDPARQFALVDAETYSGTWLSLLTDGYEIFSASVSTLQDAIAEHLPQVWSEALEHGPEGLGDLAGSVRSQLAAARRVIDKMDMLESIYDASPQQTDFAVRLGEIEQEWQTTRDVMLRYAGDGEGTSGIKLRHNSRVINGCECEEFRLSPPPLISPHLYESKRLSAEVARGAFNRSTALRFPGTRIFRVGNPLIDVLSNAIAFDDRGQATAFARFDRDYLGEHEPYFGFDYLVEADISPALAFTQGGVQATAALRHQADRLLPPFTLKVWVPAGSHEALTDHGMLNWLNAPYDNAKDRNFNAKSIHQLTDLFDGRPGYEVSVRAAEAVAVGELKQATKLIDRCSRAQEQGRERLAVAKAQAEARRAAGRLLEDRESYAVDVNVTDALVEGLSTPKIQLVAATCVVKTGLIRRVRRGN</sequence>
<dbReference type="InterPro" id="IPR001650">
    <property type="entry name" value="Helicase_C-like"/>
</dbReference>
<dbReference type="InterPro" id="IPR038718">
    <property type="entry name" value="SNF2-like_sf"/>
</dbReference>
<dbReference type="PANTHER" id="PTHR45766">
    <property type="entry name" value="DNA ANNEALING HELICASE AND ENDONUCLEASE ZRANB3 FAMILY MEMBER"/>
    <property type="match status" value="1"/>
</dbReference>
<name>A0A9X2RSP5_9ACTN</name>
<protein>
    <submittedName>
        <fullName evidence="4">DEAD/DEAH box helicase</fullName>
    </submittedName>
</protein>
<keyword evidence="4" id="KW-0347">Helicase</keyword>
<dbReference type="SUPFAM" id="SSF52540">
    <property type="entry name" value="P-loop containing nucleoside triphosphate hydrolases"/>
    <property type="match status" value="2"/>
</dbReference>
<dbReference type="PANTHER" id="PTHR45766:SF6">
    <property type="entry name" value="SWI_SNF-RELATED MATRIX-ASSOCIATED ACTIN-DEPENDENT REGULATOR OF CHROMATIN SUBFAMILY A-LIKE PROTEIN 1"/>
    <property type="match status" value="1"/>
</dbReference>
<organism evidence="4 5">
    <name type="scientific">Streptomyces telluris</name>
    <dbReference type="NCBI Taxonomy" id="2720021"/>
    <lineage>
        <taxon>Bacteria</taxon>
        <taxon>Bacillati</taxon>
        <taxon>Actinomycetota</taxon>
        <taxon>Actinomycetes</taxon>
        <taxon>Kitasatosporales</taxon>
        <taxon>Streptomycetaceae</taxon>
        <taxon>Streptomyces</taxon>
    </lineage>
</organism>
<feature type="domain" description="Helicase C-terminal" evidence="3">
    <location>
        <begin position="556"/>
        <end position="723"/>
    </location>
</feature>
<dbReference type="InterPro" id="IPR027417">
    <property type="entry name" value="P-loop_NTPase"/>
</dbReference>
<comment type="caution">
    <text evidence="4">The sequence shown here is derived from an EMBL/GenBank/DDBJ whole genome shotgun (WGS) entry which is preliminary data.</text>
</comment>
<keyword evidence="1" id="KW-0378">Hydrolase</keyword>
<proteinExistence type="predicted"/>
<dbReference type="InterPro" id="IPR014001">
    <property type="entry name" value="Helicase_ATP-bd"/>
</dbReference>
<dbReference type="NCBIfam" id="NF041062">
    <property type="entry name" value="DpdE"/>
    <property type="match status" value="1"/>
</dbReference>
<dbReference type="CDD" id="cd18793">
    <property type="entry name" value="SF2_C_SNF"/>
    <property type="match status" value="1"/>
</dbReference>
<dbReference type="SMART" id="SM00487">
    <property type="entry name" value="DEXDc"/>
    <property type="match status" value="1"/>
</dbReference>
<keyword evidence="5" id="KW-1185">Reference proteome</keyword>
<evidence type="ECO:0000313" key="4">
    <source>
        <dbReference type="EMBL" id="MCQ8774871.1"/>
    </source>
</evidence>
<feature type="domain" description="Helicase ATP-binding" evidence="2">
    <location>
        <begin position="171"/>
        <end position="316"/>
    </location>
</feature>
<dbReference type="PROSITE" id="PS51192">
    <property type="entry name" value="HELICASE_ATP_BIND_1"/>
    <property type="match status" value="1"/>
</dbReference>
<keyword evidence="4" id="KW-0067">ATP-binding</keyword>
<dbReference type="SMART" id="SM00490">
    <property type="entry name" value="HELICc"/>
    <property type="match status" value="1"/>
</dbReference>
<dbReference type="Pfam" id="PF00271">
    <property type="entry name" value="Helicase_C"/>
    <property type="match status" value="1"/>
</dbReference>